<name>A0A363ULJ6_9GAMM</name>
<reference evidence="3 4" key="1">
    <citation type="submission" date="2018-05" db="EMBL/GenBank/DDBJ databases">
        <title>Abyssibacter profundi OUC007T gen. nov., sp. nov, a marine bacterium isolated from seawater of the Mariana Trench.</title>
        <authorList>
            <person name="Zhou S."/>
        </authorList>
    </citation>
    <scope>NUCLEOTIDE SEQUENCE [LARGE SCALE GENOMIC DNA]</scope>
    <source>
        <strain evidence="3 4">OUC007</strain>
    </source>
</reference>
<dbReference type="OrthoDB" id="9796655at2"/>
<dbReference type="PANTHER" id="PTHR44520">
    <property type="entry name" value="RESPONSE REGULATOR RCP1-RELATED"/>
    <property type="match status" value="1"/>
</dbReference>
<dbReference type="GO" id="GO:0000160">
    <property type="term" value="P:phosphorelay signal transduction system"/>
    <property type="evidence" value="ECO:0007669"/>
    <property type="project" value="InterPro"/>
</dbReference>
<keyword evidence="4" id="KW-1185">Reference proteome</keyword>
<dbReference type="PANTHER" id="PTHR44520:SF2">
    <property type="entry name" value="RESPONSE REGULATOR RCP1"/>
    <property type="match status" value="1"/>
</dbReference>
<evidence type="ECO:0000259" key="2">
    <source>
        <dbReference type="PROSITE" id="PS50110"/>
    </source>
</evidence>
<dbReference type="AlphaFoldDB" id="A0A363ULJ6"/>
<comment type="caution">
    <text evidence="3">The sequence shown here is derived from an EMBL/GenBank/DDBJ whole genome shotgun (WGS) entry which is preliminary data.</text>
</comment>
<dbReference type="InterPro" id="IPR011006">
    <property type="entry name" value="CheY-like_superfamily"/>
</dbReference>
<proteinExistence type="predicted"/>
<evidence type="ECO:0000313" key="3">
    <source>
        <dbReference type="EMBL" id="PWN56277.1"/>
    </source>
</evidence>
<protein>
    <submittedName>
        <fullName evidence="3">Response regulator</fullName>
    </submittedName>
</protein>
<gene>
    <name evidence="3" type="ORF">DEH80_08410</name>
</gene>
<dbReference type="InterPro" id="IPR052893">
    <property type="entry name" value="TCS_response_regulator"/>
</dbReference>
<dbReference type="SMART" id="SM00448">
    <property type="entry name" value="REC"/>
    <property type="match status" value="1"/>
</dbReference>
<evidence type="ECO:0000256" key="1">
    <source>
        <dbReference type="PROSITE-ProRule" id="PRU00169"/>
    </source>
</evidence>
<evidence type="ECO:0000313" key="4">
    <source>
        <dbReference type="Proteomes" id="UP000251800"/>
    </source>
</evidence>
<sequence length="142" mass="15601">MKPIRYLLVEDQAPDQFYTEVLIRNDQPKATVEVAADGRQALDALMRASDLAPVGAVPAPDVILLDINMPRMNGFEFLDAFTDAVAHGRLKQRPIILMLTSSEGVADRDRASRYDCVQGYLVKPIDIATLNQLLAGAMDATE</sequence>
<organism evidence="3 4">
    <name type="scientific">Abyssibacter profundi</name>
    <dbReference type="NCBI Taxonomy" id="2182787"/>
    <lineage>
        <taxon>Bacteria</taxon>
        <taxon>Pseudomonadati</taxon>
        <taxon>Pseudomonadota</taxon>
        <taxon>Gammaproteobacteria</taxon>
        <taxon>Chromatiales</taxon>
        <taxon>Oceanococcaceae</taxon>
        <taxon>Abyssibacter</taxon>
    </lineage>
</organism>
<accession>A0A363ULJ6</accession>
<keyword evidence="1" id="KW-0597">Phosphoprotein</keyword>
<dbReference type="EMBL" id="QEQK01000006">
    <property type="protein sequence ID" value="PWN56277.1"/>
    <property type="molecule type" value="Genomic_DNA"/>
</dbReference>
<feature type="domain" description="Response regulatory" evidence="2">
    <location>
        <begin position="5"/>
        <end position="138"/>
    </location>
</feature>
<feature type="modified residue" description="4-aspartylphosphate" evidence="1">
    <location>
        <position position="66"/>
    </location>
</feature>
<dbReference type="InterPro" id="IPR001789">
    <property type="entry name" value="Sig_transdc_resp-reg_receiver"/>
</dbReference>
<dbReference type="Pfam" id="PF00072">
    <property type="entry name" value="Response_reg"/>
    <property type="match status" value="1"/>
</dbReference>
<dbReference type="Proteomes" id="UP000251800">
    <property type="component" value="Unassembled WGS sequence"/>
</dbReference>
<dbReference type="Gene3D" id="3.40.50.2300">
    <property type="match status" value="1"/>
</dbReference>
<dbReference type="PROSITE" id="PS50110">
    <property type="entry name" value="RESPONSE_REGULATORY"/>
    <property type="match status" value="1"/>
</dbReference>
<dbReference type="SUPFAM" id="SSF52172">
    <property type="entry name" value="CheY-like"/>
    <property type="match status" value="1"/>
</dbReference>
<dbReference type="RefSeq" id="WP_109720048.1">
    <property type="nucleotide sequence ID" value="NZ_QEQK01000006.1"/>
</dbReference>